<accession>A0A4R6QEE6</accession>
<organism evidence="1 2">
    <name type="scientific">Aminicella lysinilytica</name>
    <dbReference type="NCBI Taxonomy" id="433323"/>
    <lineage>
        <taxon>Bacteria</taxon>
        <taxon>Bacillati</taxon>
        <taxon>Bacillota</taxon>
        <taxon>Clostridia</taxon>
        <taxon>Peptostreptococcales</taxon>
        <taxon>Anaerovoracaceae</taxon>
        <taxon>Aminicella</taxon>
    </lineage>
</organism>
<sequence>MDNKTALMIDNKRIFLVNLQKALISDSRNNIDALEYNVMQVPGYDCIRESVTICFSDGSKRKIDTTANSNLANMIAIGRVLM</sequence>
<proteinExistence type="predicted"/>
<dbReference type="RefSeq" id="WP_133527519.1">
    <property type="nucleotide sequence ID" value="NZ_SNXO01000002.1"/>
</dbReference>
<dbReference type="AlphaFoldDB" id="A0A4R6QEE6"/>
<protein>
    <submittedName>
        <fullName evidence="1">Uncharacterized protein</fullName>
    </submittedName>
</protein>
<evidence type="ECO:0000313" key="2">
    <source>
        <dbReference type="Proteomes" id="UP000295500"/>
    </source>
</evidence>
<evidence type="ECO:0000313" key="1">
    <source>
        <dbReference type="EMBL" id="TDP59819.1"/>
    </source>
</evidence>
<comment type="caution">
    <text evidence="1">The sequence shown here is derived from an EMBL/GenBank/DDBJ whole genome shotgun (WGS) entry which is preliminary data.</text>
</comment>
<dbReference type="EMBL" id="SNXO01000002">
    <property type="protein sequence ID" value="TDP59819.1"/>
    <property type="molecule type" value="Genomic_DNA"/>
</dbReference>
<reference evidence="1 2" key="1">
    <citation type="submission" date="2019-03" db="EMBL/GenBank/DDBJ databases">
        <title>Genomic Encyclopedia of Type Strains, Phase IV (KMG-IV): sequencing the most valuable type-strain genomes for metagenomic binning, comparative biology and taxonomic classification.</title>
        <authorList>
            <person name="Goeker M."/>
        </authorList>
    </citation>
    <scope>NUCLEOTIDE SEQUENCE [LARGE SCALE GENOMIC DNA]</scope>
    <source>
        <strain evidence="1 2">DSM 28287</strain>
    </source>
</reference>
<gene>
    <name evidence="1" type="ORF">EV211_10261</name>
</gene>
<keyword evidence="2" id="KW-1185">Reference proteome</keyword>
<name>A0A4R6QEE6_9FIRM</name>
<dbReference type="Proteomes" id="UP000295500">
    <property type="component" value="Unassembled WGS sequence"/>
</dbReference>